<dbReference type="AlphaFoldDB" id="M7P142"/>
<keyword evidence="2" id="KW-0805">Transcription regulation</keyword>
<dbReference type="InterPro" id="IPR007627">
    <property type="entry name" value="RNA_pol_sigma70_r2"/>
</dbReference>
<evidence type="ECO:0000259" key="6">
    <source>
        <dbReference type="Pfam" id="PF08281"/>
    </source>
</evidence>
<dbReference type="InterPro" id="IPR039425">
    <property type="entry name" value="RNA_pol_sigma-70-like"/>
</dbReference>
<proteinExistence type="inferred from homology"/>
<evidence type="ECO:0000256" key="3">
    <source>
        <dbReference type="ARBA" id="ARBA00023082"/>
    </source>
</evidence>
<feature type="domain" description="RNA polymerase sigma factor 70 region 4 type 2" evidence="6">
    <location>
        <begin position="111"/>
        <end position="163"/>
    </location>
</feature>
<dbReference type="RefSeq" id="WP_009726275.1">
    <property type="nucleotide sequence ID" value="NZ_APHR01000031.1"/>
</dbReference>
<dbReference type="PANTHER" id="PTHR43133">
    <property type="entry name" value="RNA POLYMERASE ECF-TYPE SIGMA FACTO"/>
    <property type="match status" value="1"/>
</dbReference>
<dbReference type="NCBIfam" id="TIGR02937">
    <property type="entry name" value="sigma70-ECF"/>
    <property type="match status" value="1"/>
</dbReference>
<organism evidence="7 8">
    <name type="scientific">Methylophaga lonarensis MPL</name>
    <dbReference type="NCBI Taxonomy" id="1286106"/>
    <lineage>
        <taxon>Bacteria</taxon>
        <taxon>Pseudomonadati</taxon>
        <taxon>Pseudomonadota</taxon>
        <taxon>Gammaproteobacteria</taxon>
        <taxon>Thiotrichales</taxon>
        <taxon>Piscirickettsiaceae</taxon>
        <taxon>Methylophaga</taxon>
    </lineage>
</organism>
<dbReference type="Gene3D" id="1.10.10.10">
    <property type="entry name" value="Winged helix-like DNA-binding domain superfamily/Winged helix DNA-binding domain"/>
    <property type="match status" value="1"/>
</dbReference>
<dbReference type="Proteomes" id="UP000012019">
    <property type="component" value="Unassembled WGS sequence"/>
</dbReference>
<dbReference type="InterPro" id="IPR013325">
    <property type="entry name" value="RNA_pol_sigma_r2"/>
</dbReference>
<evidence type="ECO:0000259" key="5">
    <source>
        <dbReference type="Pfam" id="PF04542"/>
    </source>
</evidence>
<keyword evidence="3" id="KW-0731">Sigma factor</keyword>
<dbReference type="Pfam" id="PF04542">
    <property type="entry name" value="Sigma70_r2"/>
    <property type="match status" value="1"/>
</dbReference>
<comment type="caution">
    <text evidence="7">The sequence shown here is derived from an EMBL/GenBank/DDBJ whole genome shotgun (WGS) entry which is preliminary data.</text>
</comment>
<gene>
    <name evidence="7" type="ORF">MPL1_06385</name>
</gene>
<dbReference type="GO" id="GO:0003677">
    <property type="term" value="F:DNA binding"/>
    <property type="evidence" value="ECO:0007669"/>
    <property type="project" value="InterPro"/>
</dbReference>
<dbReference type="eggNOG" id="COG1595">
    <property type="taxonomic scope" value="Bacteria"/>
</dbReference>
<evidence type="ECO:0000256" key="2">
    <source>
        <dbReference type="ARBA" id="ARBA00023015"/>
    </source>
</evidence>
<evidence type="ECO:0000256" key="4">
    <source>
        <dbReference type="ARBA" id="ARBA00023163"/>
    </source>
</evidence>
<reference evidence="7 8" key="1">
    <citation type="journal article" date="2013" name="Genome Announc.">
        <title>Draft Genome Sequence of Methylophaga lonarensis MPLT, a Haloalkaliphilic (Non-Methane-Utilizing) Methylotroph.</title>
        <authorList>
            <person name="Shetty S.A."/>
            <person name="Marathe N.P."/>
            <person name="Munot H."/>
            <person name="Antony C.P."/>
            <person name="Dhotre D.P."/>
            <person name="Murrell J.C."/>
            <person name="Shouche Y.S."/>
        </authorList>
    </citation>
    <scope>NUCLEOTIDE SEQUENCE [LARGE SCALE GENOMIC DNA]</scope>
    <source>
        <strain evidence="7 8">MPL</strain>
    </source>
</reference>
<dbReference type="PATRIC" id="fig|1286106.3.peg.1285"/>
<dbReference type="InterPro" id="IPR014284">
    <property type="entry name" value="RNA_pol_sigma-70_dom"/>
</dbReference>
<dbReference type="InterPro" id="IPR036388">
    <property type="entry name" value="WH-like_DNA-bd_sf"/>
</dbReference>
<protein>
    <submittedName>
        <fullName evidence="7">RNA polymerase sigma factor</fullName>
    </submittedName>
</protein>
<dbReference type="InterPro" id="IPR013324">
    <property type="entry name" value="RNA_pol_sigma_r3/r4-like"/>
</dbReference>
<dbReference type="STRING" id="1286106.MPL1_06385"/>
<name>M7P142_9GAMM</name>
<dbReference type="SUPFAM" id="SSF88659">
    <property type="entry name" value="Sigma3 and sigma4 domains of RNA polymerase sigma factors"/>
    <property type="match status" value="1"/>
</dbReference>
<keyword evidence="4" id="KW-0804">Transcription</keyword>
<dbReference type="EMBL" id="APHR01000031">
    <property type="protein sequence ID" value="EMR13206.1"/>
    <property type="molecule type" value="Genomic_DNA"/>
</dbReference>
<sequence length="172" mass="20010">MTAISNQHARQVEQLYLENHSWLSMFIQKRLGCPEDTADMIHDTYMRIMVSGRLPEKQESRRFLTHIAKGLLVDKFRRKQLEKAYQEYLQDLPESHAPSAEQHAQMIESLVELDAMLHRLPAKVREALLLRQLDNLSYKEIAQRMNISVSSVEKYIAKGLQACLEAAFEDRV</sequence>
<dbReference type="GO" id="GO:0016987">
    <property type="term" value="F:sigma factor activity"/>
    <property type="evidence" value="ECO:0007669"/>
    <property type="project" value="UniProtKB-KW"/>
</dbReference>
<dbReference type="PANTHER" id="PTHR43133:SF63">
    <property type="entry name" value="RNA POLYMERASE SIGMA FACTOR FECI-RELATED"/>
    <property type="match status" value="1"/>
</dbReference>
<evidence type="ECO:0000313" key="8">
    <source>
        <dbReference type="Proteomes" id="UP000012019"/>
    </source>
</evidence>
<accession>M7P142</accession>
<dbReference type="GO" id="GO:0006352">
    <property type="term" value="P:DNA-templated transcription initiation"/>
    <property type="evidence" value="ECO:0007669"/>
    <property type="project" value="InterPro"/>
</dbReference>
<feature type="domain" description="RNA polymerase sigma-70 region 2" evidence="5">
    <location>
        <begin position="15"/>
        <end position="80"/>
    </location>
</feature>
<dbReference type="Gene3D" id="1.10.1740.10">
    <property type="match status" value="1"/>
</dbReference>
<comment type="similarity">
    <text evidence="1">Belongs to the sigma-70 factor family. ECF subfamily.</text>
</comment>
<dbReference type="Pfam" id="PF08281">
    <property type="entry name" value="Sigma70_r4_2"/>
    <property type="match status" value="1"/>
</dbReference>
<evidence type="ECO:0000313" key="7">
    <source>
        <dbReference type="EMBL" id="EMR13206.1"/>
    </source>
</evidence>
<dbReference type="CDD" id="cd06171">
    <property type="entry name" value="Sigma70_r4"/>
    <property type="match status" value="1"/>
</dbReference>
<dbReference type="SUPFAM" id="SSF88946">
    <property type="entry name" value="Sigma2 domain of RNA polymerase sigma factors"/>
    <property type="match status" value="1"/>
</dbReference>
<dbReference type="InterPro" id="IPR013249">
    <property type="entry name" value="RNA_pol_sigma70_r4_t2"/>
</dbReference>
<dbReference type="OrthoDB" id="9797134at2"/>
<evidence type="ECO:0000256" key="1">
    <source>
        <dbReference type="ARBA" id="ARBA00010641"/>
    </source>
</evidence>
<keyword evidence="8" id="KW-1185">Reference proteome</keyword>